<evidence type="ECO:0000256" key="5">
    <source>
        <dbReference type="ARBA" id="ARBA00022679"/>
    </source>
</evidence>
<keyword evidence="3" id="KW-0723">Serine/threonine-protein kinase</keyword>
<evidence type="ECO:0000256" key="17">
    <source>
        <dbReference type="SAM" id="Phobius"/>
    </source>
</evidence>
<evidence type="ECO:0000313" key="21">
    <source>
        <dbReference type="Proteomes" id="UP001633002"/>
    </source>
</evidence>
<evidence type="ECO:0000256" key="6">
    <source>
        <dbReference type="ARBA" id="ARBA00022692"/>
    </source>
</evidence>
<keyword evidence="7" id="KW-0677">Repeat</keyword>
<dbReference type="FunFam" id="3.30.200.20:FF:000162">
    <property type="entry name" value="Adenine nucleotide alpha hydrolase-like domain kinase"/>
    <property type="match status" value="1"/>
</dbReference>
<dbReference type="GO" id="GO:0016020">
    <property type="term" value="C:membrane"/>
    <property type="evidence" value="ECO:0007669"/>
    <property type="project" value="UniProtKB-SubCell"/>
</dbReference>
<feature type="chain" id="PRO_5044752067" description="non-specific serine/threonine protein kinase" evidence="18">
    <location>
        <begin position="24"/>
        <end position="1169"/>
    </location>
</feature>
<dbReference type="FunFam" id="1.10.510.10:FF:000384">
    <property type="entry name" value="G-type lectin S-receptor-like serine/threonine-protein kinase"/>
    <property type="match status" value="1"/>
</dbReference>
<evidence type="ECO:0000313" key="20">
    <source>
        <dbReference type="EMBL" id="KAL3684453.1"/>
    </source>
</evidence>
<keyword evidence="9" id="KW-0418">Kinase</keyword>
<evidence type="ECO:0000256" key="13">
    <source>
        <dbReference type="ARBA" id="ARBA00047899"/>
    </source>
</evidence>
<dbReference type="EC" id="2.7.11.1" evidence="2"/>
<dbReference type="PANTHER" id="PTHR45631">
    <property type="entry name" value="OS07G0107800 PROTEIN-RELATED"/>
    <property type="match status" value="1"/>
</dbReference>
<dbReference type="InterPro" id="IPR000719">
    <property type="entry name" value="Prot_kinase_dom"/>
</dbReference>
<keyword evidence="21" id="KW-1185">Reference proteome</keyword>
<dbReference type="Gene3D" id="3.80.10.10">
    <property type="entry name" value="Ribonuclease Inhibitor"/>
    <property type="match status" value="3"/>
</dbReference>
<feature type="binding site" evidence="15">
    <location>
        <position position="854"/>
    </location>
    <ligand>
        <name>ATP</name>
        <dbReference type="ChEBI" id="CHEBI:30616"/>
    </ligand>
</feature>
<dbReference type="EMBL" id="JBJQOH010000006">
    <property type="protein sequence ID" value="KAL3684453.1"/>
    <property type="molecule type" value="Genomic_DNA"/>
</dbReference>
<comment type="caution">
    <text evidence="20">The sequence shown here is derived from an EMBL/GenBank/DDBJ whole genome shotgun (WGS) entry which is preliminary data.</text>
</comment>
<dbReference type="InterPro" id="IPR024788">
    <property type="entry name" value="Malectin-like_Carb-bd_dom"/>
</dbReference>
<evidence type="ECO:0000256" key="2">
    <source>
        <dbReference type="ARBA" id="ARBA00012513"/>
    </source>
</evidence>
<dbReference type="PROSITE" id="PS00107">
    <property type="entry name" value="PROTEIN_KINASE_ATP"/>
    <property type="match status" value="1"/>
</dbReference>
<dbReference type="SUPFAM" id="SSF56112">
    <property type="entry name" value="Protein kinase-like (PK-like)"/>
    <property type="match status" value="1"/>
</dbReference>
<accession>A0ABD3GYX0</accession>
<dbReference type="CDD" id="cd14066">
    <property type="entry name" value="STKc_IRAK"/>
    <property type="match status" value="1"/>
</dbReference>
<evidence type="ECO:0000256" key="10">
    <source>
        <dbReference type="ARBA" id="ARBA00022840"/>
    </source>
</evidence>
<evidence type="ECO:0000256" key="12">
    <source>
        <dbReference type="ARBA" id="ARBA00023136"/>
    </source>
</evidence>
<dbReference type="SMART" id="SM00220">
    <property type="entry name" value="S_TKc"/>
    <property type="match status" value="1"/>
</dbReference>
<dbReference type="AlphaFoldDB" id="A0ABD3GYX0"/>
<dbReference type="Gene3D" id="3.30.200.20">
    <property type="entry name" value="Phosphorylase Kinase, domain 1"/>
    <property type="match status" value="1"/>
</dbReference>
<dbReference type="GO" id="GO:0005524">
    <property type="term" value="F:ATP binding"/>
    <property type="evidence" value="ECO:0007669"/>
    <property type="project" value="UniProtKB-UniRule"/>
</dbReference>
<comment type="subcellular location">
    <subcellularLocation>
        <location evidence="1">Membrane</location>
        <topology evidence="1">Single-pass membrane protein</topology>
    </subcellularLocation>
</comment>
<feature type="domain" description="Protein kinase" evidence="19">
    <location>
        <begin position="826"/>
        <end position="1103"/>
    </location>
</feature>
<name>A0ABD3GYX0_9MARC</name>
<dbReference type="Pfam" id="PF00560">
    <property type="entry name" value="LRR_1"/>
    <property type="match status" value="3"/>
</dbReference>
<evidence type="ECO:0000256" key="8">
    <source>
        <dbReference type="ARBA" id="ARBA00022741"/>
    </source>
</evidence>
<dbReference type="InterPro" id="IPR001611">
    <property type="entry name" value="Leu-rich_rpt"/>
</dbReference>
<dbReference type="Gene3D" id="1.10.510.10">
    <property type="entry name" value="Transferase(Phosphotransferase) domain 1"/>
    <property type="match status" value="1"/>
</dbReference>
<dbReference type="GO" id="GO:0004674">
    <property type="term" value="F:protein serine/threonine kinase activity"/>
    <property type="evidence" value="ECO:0007669"/>
    <property type="project" value="UniProtKB-KW"/>
</dbReference>
<comment type="catalytic activity">
    <reaction evidence="13">
        <text>L-threonyl-[protein] + ATP = O-phospho-L-threonyl-[protein] + ADP + H(+)</text>
        <dbReference type="Rhea" id="RHEA:46608"/>
        <dbReference type="Rhea" id="RHEA-COMP:11060"/>
        <dbReference type="Rhea" id="RHEA-COMP:11605"/>
        <dbReference type="ChEBI" id="CHEBI:15378"/>
        <dbReference type="ChEBI" id="CHEBI:30013"/>
        <dbReference type="ChEBI" id="CHEBI:30616"/>
        <dbReference type="ChEBI" id="CHEBI:61977"/>
        <dbReference type="ChEBI" id="CHEBI:456216"/>
        <dbReference type="EC" id="2.7.11.1"/>
    </reaction>
</comment>
<dbReference type="InterPro" id="IPR008271">
    <property type="entry name" value="Ser/Thr_kinase_AS"/>
</dbReference>
<keyword evidence="6 17" id="KW-0812">Transmembrane</keyword>
<dbReference type="InterPro" id="IPR032675">
    <property type="entry name" value="LRR_dom_sf"/>
</dbReference>
<evidence type="ECO:0000256" key="18">
    <source>
        <dbReference type="SAM" id="SignalP"/>
    </source>
</evidence>
<protein>
    <recommendedName>
        <fullName evidence="2">non-specific serine/threonine protein kinase</fullName>
        <ecNumber evidence="2">2.7.11.1</ecNumber>
    </recommendedName>
</protein>
<evidence type="ECO:0000259" key="19">
    <source>
        <dbReference type="PROSITE" id="PS50011"/>
    </source>
</evidence>
<keyword evidence="5" id="KW-0808">Transferase</keyword>
<evidence type="ECO:0000256" key="3">
    <source>
        <dbReference type="ARBA" id="ARBA00022527"/>
    </source>
</evidence>
<evidence type="ECO:0000256" key="15">
    <source>
        <dbReference type="PROSITE-ProRule" id="PRU10141"/>
    </source>
</evidence>
<dbReference type="SUPFAM" id="SSF52058">
    <property type="entry name" value="L domain-like"/>
    <property type="match status" value="1"/>
</dbReference>
<keyword evidence="12 17" id="KW-0472">Membrane</keyword>
<keyword evidence="4" id="KW-0433">Leucine-rich repeat</keyword>
<dbReference type="Proteomes" id="UP001633002">
    <property type="component" value="Unassembled WGS sequence"/>
</dbReference>
<keyword evidence="18" id="KW-0732">Signal</keyword>
<keyword evidence="8 15" id="KW-0547">Nucleotide-binding</keyword>
<dbReference type="PROSITE" id="PS50011">
    <property type="entry name" value="PROTEIN_KINASE_DOM"/>
    <property type="match status" value="1"/>
</dbReference>
<evidence type="ECO:0000256" key="4">
    <source>
        <dbReference type="ARBA" id="ARBA00022614"/>
    </source>
</evidence>
<keyword evidence="11 17" id="KW-1133">Transmembrane helix</keyword>
<evidence type="ECO:0000256" key="7">
    <source>
        <dbReference type="ARBA" id="ARBA00022737"/>
    </source>
</evidence>
<dbReference type="PROSITE" id="PS00108">
    <property type="entry name" value="PROTEIN_KINASE_ST"/>
    <property type="match status" value="1"/>
</dbReference>
<evidence type="ECO:0000256" key="1">
    <source>
        <dbReference type="ARBA" id="ARBA00004167"/>
    </source>
</evidence>
<organism evidence="20 21">
    <name type="scientific">Riccia sorocarpa</name>
    <dbReference type="NCBI Taxonomy" id="122646"/>
    <lineage>
        <taxon>Eukaryota</taxon>
        <taxon>Viridiplantae</taxon>
        <taxon>Streptophyta</taxon>
        <taxon>Embryophyta</taxon>
        <taxon>Marchantiophyta</taxon>
        <taxon>Marchantiopsida</taxon>
        <taxon>Marchantiidae</taxon>
        <taxon>Marchantiales</taxon>
        <taxon>Ricciaceae</taxon>
        <taxon>Riccia</taxon>
    </lineage>
</organism>
<evidence type="ECO:0000256" key="16">
    <source>
        <dbReference type="SAM" id="MobiDB-lite"/>
    </source>
</evidence>
<feature type="region of interest" description="Disordered" evidence="16">
    <location>
        <begin position="211"/>
        <end position="232"/>
    </location>
</feature>
<dbReference type="InterPro" id="IPR011009">
    <property type="entry name" value="Kinase-like_dom_sf"/>
</dbReference>
<dbReference type="InterPro" id="IPR001245">
    <property type="entry name" value="Ser-Thr/Tyr_kinase_cat_dom"/>
</dbReference>
<dbReference type="Pfam" id="PF07714">
    <property type="entry name" value="PK_Tyr_Ser-Thr"/>
    <property type="match status" value="1"/>
</dbReference>
<sequence>MASFWTVFATILVLSSLIFMVSSQGASDFTSIDCGGTAIKDPATGIEWLTDDGFLEPGELLKSKLVAVPATVTLDAEAMKTLANAERLNTAMVFRPQVDGIGPSKYCYVVPVQNSTNYLVRAMFPNSNLAAKDQNIDLSSYNKRFYFTVDSTFISTIELDPVATKTIELVVTPLDENMYICLVPLEDRSSMPAISTIELRPLPDALYLSGRELTSSGNTDSSSDNQPRGNTGLRTSYLITVSRVNFGGDTSVPPIRYPLDPHDRLWYPAGPNDTTKPTTYTNRSSADINFEHDIENWDYPVEVLQTAWEGRNSEVSISFKFNVSAARSVRPIPTFYLSLAFHDVDGGERGEDIHLDDGGSEALWAEDVELTRNSIWIWFSYKQTFSSDVPVFRFSPNSSIPAMVNAFEVLGEFEAETQRTLATDGTAIRNFTEQHVDKRADVFLDTAGDPCLPVPWNWIVCSIESPPRITQINITSVGANGTLPGEFGTLDRLTALDLSNNSFRGDLPQSLASIRTLRELNLANNELSGVLPVFEENASLLNLEILSLRNNSLSGNLSSLFLALGSNSSISSIDLSHNSFDGALPSEMGQLRKLQYVDFSWNQFTMHLSATDNVMGQLISSSSQLKTLNLHHNNISGVVPAEIWRNDFSLQNVDLSDNKFDTLDLTLWCSSVRSGGLNALKQQVNLTNNNIVSVTFPCKDDVDKLPKPLQMSTWFELSDGFILLGNNPYCTGVGSNDRSQALRYVCRSSQYENFWIVDGGNDRVAIIASVIGGAVVLLMACILLFVLRRMWKRMKELRQIQEALAKEDVRPPFFKYDELKAAAGEFSEKNKLGQGAFGAVYKATLPDQSAVAVKVLEPTDQNISDFLKEMVLITGIKHKHLVQLKGCCVRDKKRLLVYEYAENKSLADALWGPERSFELNWNQRFKICVGVAKGLCYLHEELQPKIIHRDIKAQNILLDKNWEAKIADFGLALPLDEQAGGSSSTQVATRIGGTLGYFSPEYATSGKVTEKLDVFSYGILVLEIISGRRCIDLSMTDAPNQIYLKDWAFQKYKEGEVLDIVEKRLLGTGSPEDMLSVIKTALSCLQHNYEKRPTMSQVVNMLLATSPDEVAVDIIGQLKEQERLYEGLFDASSRANDDQVRRLLQSTNLLQTYSSDSKSIIEISVTKPR</sequence>
<dbReference type="PANTHER" id="PTHR45631:SF68">
    <property type="entry name" value="REPEAT FAMILY PROTEIN, PUTATIVE, EXPRESSED-RELATED"/>
    <property type="match status" value="1"/>
</dbReference>
<dbReference type="Pfam" id="PF12819">
    <property type="entry name" value="Malectin_like"/>
    <property type="match status" value="1"/>
</dbReference>
<dbReference type="FunFam" id="3.80.10.10:FF:000129">
    <property type="entry name" value="Leucine-rich repeat receptor-like kinase"/>
    <property type="match status" value="1"/>
</dbReference>
<gene>
    <name evidence="20" type="ORF">R1sor_002475</name>
</gene>
<reference evidence="20 21" key="1">
    <citation type="submission" date="2024-09" db="EMBL/GenBank/DDBJ databases">
        <title>Chromosome-scale assembly of Riccia sorocarpa.</title>
        <authorList>
            <person name="Paukszto L."/>
        </authorList>
    </citation>
    <scope>NUCLEOTIDE SEQUENCE [LARGE SCALE GENOMIC DNA]</scope>
    <source>
        <strain evidence="20">LP-2024</strain>
        <tissue evidence="20">Aerial parts of the thallus</tissue>
    </source>
</reference>
<feature type="signal peptide" evidence="18">
    <location>
        <begin position="1"/>
        <end position="23"/>
    </location>
</feature>
<evidence type="ECO:0000256" key="9">
    <source>
        <dbReference type="ARBA" id="ARBA00022777"/>
    </source>
</evidence>
<feature type="transmembrane region" description="Helical" evidence="17">
    <location>
        <begin position="764"/>
        <end position="787"/>
    </location>
</feature>
<comment type="catalytic activity">
    <reaction evidence="14">
        <text>L-seryl-[protein] + ATP = O-phospho-L-seryl-[protein] + ADP + H(+)</text>
        <dbReference type="Rhea" id="RHEA:17989"/>
        <dbReference type="Rhea" id="RHEA-COMP:9863"/>
        <dbReference type="Rhea" id="RHEA-COMP:11604"/>
        <dbReference type="ChEBI" id="CHEBI:15378"/>
        <dbReference type="ChEBI" id="CHEBI:29999"/>
        <dbReference type="ChEBI" id="CHEBI:30616"/>
        <dbReference type="ChEBI" id="CHEBI:83421"/>
        <dbReference type="ChEBI" id="CHEBI:456216"/>
        <dbReference type="EC" id="2.7.11.1"/>
    </reaction>
</comment>
<evidence type="ECO:0000256" key="11">
    <source>
        <dbReference type="ARBA" id="ARBA00022989"/>
    </source>
</evidence>
<proteinExistence type="predicted"/>
<keyword evidence="10 15" id="KW-0067">ATP-binding</keyword>
<feature type="compositionally biased region" description="Low complexity" evidence="16">
    <location>
        <begin position="214"/>
        <end position="225"/>
    </location>
</feature>
<dbReference type="InterPro" id="IPR017441">
    <property type="entry name" value="Protein_kinase_ATP_BS"/>
</dbReference>
<evidence type="ECO:0000256" key="14">
    <source>
        <dbReference type="ARBA" id="ARBA00048679"/>
    </source>
</evidence>